<accession>A0AAD5T0P1</accession>
<feature type="domain" description="SHSP" evidence="3">
    <location>
        <begin position="86"/>
        <end position="194"/>
    </location>
</feature>
<sequence>MGVFSFIIKVGIVAYTIDYFHTKCHQYRGNYQSTFHRAIEDASSSTQETAPKVRQWLQEAHEAWHSENNDSAEQWPGCRSSRLRNKKHIDTRPEISSTDLSNGRTSLEIDVPGISKENLLLTVNEHEKTVILLGKNSESAADLKDGRRRERRVDARIKLPATADVSDLKANIENGVLRVDIGKKEFEGRRIEIQ</sequence>
<keyword evidence="5" id="KW-1185">Reference proteome</keyword>
<evidence type="ECO:0000313" key="5">
    <source>
        <dbReference type="Proteomes" id="UP001211907"/>
    </source>
</evidence>
<dbReference type="Gene3D" id="2.60.40.790">
    <property type="match status" value="1"/>
</dbReference>
<evidence type="ECO:0000256" key="1">
    <source>
        <dbReference type="PROSITE-ProRule" id="PRU00285"/>
    </source>
</evidence>
<dbReference type="Pfam" id="PF00011">
    <property type="entry name" value="HSP20"/>
    <property type="match status" value="1"/>
</dbReference>
<dbReference type="AlphaFoldDB" id="A0AAD5T0P1"/>
<comment type="caution">
    <text evidence="4">The sequence shown here is derived from an EMBL/GenBank/DDBJ whole genome shotgun (WGS) entry which is preliminary data.</text>
</comment>
<dbReference type="InterPro" id="IPR008978">
    <property type="entry name" value="HSP20-like_chaperone"/>
</dbReference>
<dbReference type="SUPFAM" id="SSF49764">
    <property type="entry name" value="HSP20-like chaperones"/>
    <property type="match status" value="1"/>
</dbReference>
<dbReference type="CDD" id="cd06464">
    <property type="entry name" value="ACD_sHsps-like"/>
    <property type="match status" value="1"/>
</dbReference>
<evidence type="ECO:0000256" key="2">
    <source>
        <dbReference type="RuleBase" id="RU003616"/>
    </source>
</evidence>
<proteinExistence type="inferred from homology"/>
<dbReference type="InterPro" id="IPR002068">
    <property type="entry name" value="A-crystallin/Hsp20_dom"/>
</dbReference>
<gene>
    <name evidence="4" type="ORF">HK100_012800</name>
</gene>
<comment type="similarity">
    <text evidence="1 2">Belongs to the small heat shock protein (HSP20) family.</text>
</comment>
<dbReference type="EMBL" id="JADGJH010000967">
    <property type="protein sequence ID" value="KAJ3120418.1"/>
    <property type="molecule type" value="Genomic_DNA"/>
</dbReference>
<name>A0AAD5T0P1_9FUNG</name>
<evidence type="ECO:0000313" key="4">
    <source>
        <dbReference type="EMBL" id="KAJ3120418.1"/>
    </source>
</evidence>
<reference evidence="4" key="1">
    <citation type="submission" date="2020-05" db="EMBL/GenBank/DDBJ databases">
        <title>Phylogenomic resolution of chytrid fungi.</title>
        <authorList>
            <person name="Stajich J.E."/>
            <person name="Amses K."/>
            <person name="Simmons R."/>
            <person name="Seto K."/>
            <person name="Myers J."/>
            <person name="Bonds A."/>
            <person name="Quandt C.A."/>
            <person name="Barry K."/>
            <person name="Liu P."/>
            <person name="Grigoriev I."/>
            <person name="Longcore J.E."/>
            <person name="James T.Y."/>
        </authorList>
    </citation>
    <scope>NUCLEOTIDE SEQUENCE</scope>
    <source>
        <strain evidence="4">JEL0513</strain>
    </source>
</reference>
<organism evidence="4 5">
    <name type="scientific">Physocladia obscura</name>
    <dbReference type="NCBI Taxonomy" id="109957"/>
    <lineage>
        <taxon>Eukaryota</taxon>
        <taxon>Fungi</taxon>
        <taxon>Fungi incertae sedis</taxon>
        <taxon>Chytridiomycota</taxon>
        <taxon>Chytridiomycota incertae sedis</taxon>
        <taxon>Chytridiomycetes</taxon>
        <taxon>Chytridiales</taxon>
        <taxon>Chytriomycetaceae</taxon>
        <taxon>Physocladia</taxon>
    </lineage>
</organism>
<evidence type="ECO:0000259" key="3">
    <source>
        <dbReference type="PROSITE" id="PS01031"/>
    </source>
</evidence>
<protein>
    <recommendedName>
        <fullName evidence="3">SHSP domain-containing protein</fullName>
    </recommendedName>
</protein>
<dbReference type="Proteomes" id="UP001211907">
    <property type="component" value="Unassembled WGS sequence"/>
</dbReference>
<dbReference type="PROSITE" id="PS01031">
    <property type="entry name" value="SHSP"/>
    <property type="match status" value="1"/>
</dbReference>